<evidence type="ECO:0000256" key="5">
    <source>
        <dbReference type="SAM" id="Phobius"/>
    </source>
</evidence>
<feature type="transmembrane region" description="Helical" evidence="5">
    <location>
        <begin position="83"/>
        <end position="107"/>
    </location>
</feature>
<evidence type="ECO:0000259" key="6">
    <source>
        <dbReference type="Pfam" id="PF00924"/>
    </source>
</evidence>
<organism evidence="7 8">
    <name type="scientific">Orenia metallireducens</name>
    <dbReference type="NCBI Taxonomy" id="1413210"/>
    <lineage>
        <taxon>Bacteria</taxon>
        <taxon>Bacillati</taxon>
        <taxon>Bacillota</taxon>
        <taxon>Clostridia</taxon>
        <taxon>Halanaerobiales</taxon>
        <taxon>Halobacteroidaceae</taxon>
        <taxon>Orenia</taxon>
    </lineage>
</organism>
<feature type="transmembrane region" description="Helical" evidence="5">
    <location>
        <begin position="12"/>
        <end position="33"/>
    </location>
</feature>
<comment type="subcellular location">
    <subcellularLocation>
        <location evidence="1">Membrane</location>
    </subcellularLocation>
</comment>
<dbReference type="InterPro" id="IPR006685">
    <property type="entry name" value="MscS_channel_2nd"/>
</dbReference>
<evidence type="ECO:0000256" key="3">
    <source>
        <dbReference type="ARBA" id="ARBA00022989"/>
    </source>
</evidence>
<name>A0A285GVT4_9FIRM</name>
<dbReference type="Proteomes" id="UP000219573">
    <property type="component" value="Unassembled WGS sequence"/>
</dbReference>
<evidence type="ECO:0000313" key="8">
    <source>
        <dbReference type="Proteomes" id="UP000219573"/>
    </source>
</evidence>
<dbReference type="STRING" id="1413210.U472_02655"/>
<feature type="transmembrane region" description="Helical" evidence="5">
    <location>
        <begin position="53"/>
        <end position="71"/>
    </location>
</feature>
<proteinExistence type="predicted"/>
<dbReference type="InterPro" id="IPR045275">
    <property type="entry name" value="MscS_archaea/bacteria_type"/>
</dbReference>
<dbReference type="PANTHER" id="PTHR30221">
    <property type="entry name" value="SMALL-CONDUCTANCE MECHANOSENSITIVE CHANNEL"/>
    <property type="match status" value="1"/>
</dbReference>
<dbReference type="GO" id="GO:0016020">
    <property type="term" value="C:membrane"/>
    <property type="evidence" value="ECO:0007669"/>
    <property type="project" value="UniProtKB-SubCell"/>
</dbReference>
<dbReference type="GO" id="GO:0008381">
    <property type="term" value="F:mechanosensitive monoatomic ion channel activity"/>
    <property type="evidence" value="ECO:0007669"/>
    <property type="project" value="InterPro"/>
</dbReference>
<dbReference type="Gene3D" id="3.30.70.100">
    <property type="match status" value="1"/>
</dbReference>
<keyword evidence="4 5" id="KW-0472">Membrane</keyword>
<evidence type="ECO:0000256" key="4">
    <source>
        <dbReference type="ARBA" id="ARBA00023136"/>
    </source>
</evidence>
<dbReference type="EMBL" id="OBDZ01000011">
    <property type="protein sequence ID" value="SNY27585.1"/>
    <property type="molecule type" value="Genomic_DNA"/>
</dbReference>
<dbReference type="InterPro" id="IPR023408">
    <property type="entry name" value="MscS_beta-dom_sf"/>
</dbReference>
<protein>
    <submittedName>
        <fullName evidence="7">Small-conductance mechanosensitive channel</fullName>
    </submittedName>
</protein>
<dbReference type="Pfam" id="PF00924">
    <property type="entry name" value="MS_channel_2nd"/>
    <property type="match status" value="1"/>
</dbReference>
<dbReference type="AlphaFoldDB" id="A0A285GVT4"/>
<dbReference type="SUPFAM" id="SSF50182">
    <property type="entry name" value="Sm-like ribonucleoproteins"/>
    <property type="match status" value="1"/>
</dbReference>
<keyword evidence="2 5" id="KW-0812">Transmembrane</keyword>
<feature type="domain" description="Mechanosensitive ion channel MscS" evidence="6">
    <location>
        <begin position="95"/>
        <end position="170"/>
    </location>
</feature>
<reference evidence="8" key="1">
    <citation type="submission" date="2017-09" db="EMBL/GenBank/DDBJ databases">
        <authorList>
            <person name="Varghese N."/>
            <person name="Submissions S."/>
        </authorList>
    </citation>
    <scope>NUCLEOTIDE SEQUENCE [LARGE SCALE GENOMIC DNA]</scope>
    <source>
        <strain evidence="8">MSL47</strain>
    </source>
</reference>
<dbReference type="PANTHER" id="PTHR30221:SF1">
    <property type="entry name" value="SMALL-CONDUCTANCE MECHANOSENSITIVE CHANNEL"/>
    <property type="match status" value="1"/>
</dbReference>
<dbReference type="Gene3D" id="2.30.30.60">
    <property type="match status" value="1"/>
</dbReference>
<dbReference type="InterPro" id="IPR010920">
    <property type="entry name" value="LSM_dom_sf"/>
</dbReference>
<dbReference type="RefSeq" id="WP_253250721.1">
    <property type="nucleotide sequence ID" value="NZ_OBDZ01000011.1"/>
</dbReference>
<sequence length="302" mass="35166">MDFTAIDINDPLIQKVLLSAGVVVITYLIGFGIVRFINSKVEDFKRRHQARRITYYSVFFIILIFILLIWLDRPSTLTTYLGVLSAGLALALHQVLLNIAGWILILLRRPFGLGDRIEWNQVQGDVIDIRVFYTTLLEVGNWVEADQSTGRLVHIPNSNIFNASLFNYTRGFGCIWNEIKFLVTFESDWEKAKEIILETGYEQSEEEIEARAKKRIYEMSKNYMIKYGKFTPITYVDIKGSGVQITLRYLTTVRMRRVLENNISESILKKFSQEPNIEFAYQTSRIYRRSEEGSHLEHKKEI</sequence>
<evidence type="ECO:0000256" key="2">
    <source>
        <dbReference type="ARBA" id="ARBA00022692"/>
    </source>
</evidence>
<evidence type="ECO:0000313" key="7">
    <source>
        <dbReference type="EMBL" id="SNY27585.1"/>
    </source>
</evidence>
<keyword evidence="3 5" id="KW-1133">Transmembrane helix</keyword>
<keyword evidence="8" id="KW-1185">Reference proteome</keyword>
<gene>
    <name evidence="7" type="ORF">SAMN06265827_11149</name>
</gene>
<evidence type="ECO:0000256" key="1">
    <source>
        <dbReference type="ARBA" id="ARBA00004370"/>
    </source>
</evidence>
<accession>A0A285GVT4</accession>